<feature type="region of interest" description="Disordered" evidence="5">
    <location>
        <begin position="794"/>
        <end position="825"/>
    </location>
</feature>
<reference evidence="6 7" key="2">
    <citation type="submission" date="2016-08" db="EMBL/GenBank/DDBJ databases">
        <title>Pervasive Adenine N6-methylation of Active Genes in Fungi.</title>
        <authorList>
            <consortium name="DOE Joint Genome Institute"/>
            <person name="Mondo S.J."/>
            <person name="Dannebaum R.O."/>
            <person name="Kuo R.C."/>
            <person name="Labutti K."/>
            <person name="Haridas S."/>
            <person name="Kuo A."/>
            <person name="Salamov A."/>
            <person name="Ahrendt S.R."/>
            <person name="Lipzen A."/>
            <person name="Sullivan W."/>
            <person name="Andreopoulos W.B."/>
            <person name="Clum A."/>
            <person name="Lindquist E."/>
            <person name="Daum C."/>
            <person name="Ramamoorthy G.K."/>
            <person name="Gryganskyi A."/>
            <person name="Culley D."/>
            <person name="Magnuson J.K."/>
            <person name="James T.Y."/>
            <person name="O'Malley M.A."/>
            <person name="Stajich J.E."/>
            <person name="Spatafora J.W."/>
            <person name="Visel A."/>
            <person name="Grigoriev I.V."/>
        </authorList>
    </citation>
    <scope>NUCLEOTIDE SEQUENCE [LARGE SCALE GENOMIC DNA]</scope>
    <source>
        <strain evidence="6 7">S4</strain>
    </source>
</reference>
<keyword evidence="2 4" id="KW-0689">Ribosomal protein</keyword>
<feature type="region of interest" description="Disordered" evidence="5">
    <location>
        <begin position="110"/>
        <end position="130"/>
    </location>
</feature>
<feature type="compositionally biased region" description="Polar residues" evidence="5">
    <location>
        <begin position="1209"/>
        <end position="1218"/>
    </location>
</feature>
<reference evidence="6 7" key="1">
    <citation type="submission" date="2016-08" db="EMBL/GenBank/DDBJ databases">
        <title>A Parts List for Fungal Cellulosomes Revealed by Comparative Genomics.</title>
        <authorList>
            <consortium name="DOE Joint Genome Institute"/>
            <person name="Haitjema C.H."/>
            <person name="Gilmore S.P."/>
            <person name="Henske J.K."/>
            <person name="Solomon K.V."/>
            <person name="De Groot R."/>
            <person name="Kuo A."/>
            <person name="Mondo S.J."/>
            <person name="Salamov A.A."/>
            <person name="Labutti K."/>
            <person name="Zhao Z."/>
            <person name="Chiniquy J."/>
            <person name="Barry K."/>
            <person name="Brewer H.M."/>
            <person name="Purvine S.O."/>
            <person name="Wright A.T."/>
            <person name="Boxma B."/>
            <person name="Van Alen T."/>
            <person name="Hackstein J.H."/>
            <person name="Baker S.E."/>
            <person name="Grigoriev I.V."/>
            <person name="O'Malley M.A."/>
        </authorList>
    </citation>
    <scope>NUCLEOTIDE SEQUENCE [LARGE SCALE GENOMIC DNA]</scope>
    <source>
        <strain evidence="6 7">S4</strain>
    </source>
</reference>
<feature type="compositionally biased region" description="Low complexity" evidence="5">
    <location>
        <begin position="304"/>
        <end position="314"/>
    </location>
</feature>
<evidence type="ECO:0000313" key="6">
    <source>
        <dbReference type="EMBL" id="ORX70374.1"/>
    </source>
</evidence>
<evidence type="ECO:0000256" key="1">
    <source>
        <dbReference type="ARBA" id="ARBA00007803"/>
    </source>
</evidence>
<comment type="similarity">
    <text evidence="1 4">Belongs to the eukaryotic ribosomal protein eL38 family.</text>
</comment>
<evidence type="ECO:0000256" key="4">
    <source>
        <dbReference type="RuleBase" id="RU003445"/>
    </source>
</evidence>
<feature type="compositionally biased region" description="Basic residues" evidence="5">
    <location>
        <begin position="1023"/>
        <end position="1034"/>
    </location>
</feature>
<feature type="region of interest" description="Disordered" evidence="5">
    <location>
        <begin position="286"/>
        <end position="314"/>
    </location>
</feature>
<dbReference type="OrthoDB" id="2149687at2759"/>
<evidence type="ECO:0000313" key="7">
    <source>
        <dbReference type="Proteomes" id="UP000193944"/>
    </source>
</evidence>
<organism evidence="6 7">
    <name type="scientific">Anaeromyces robustus</name>
    <dbReference type="NCBI Taxonomy" id="1754192"/>
    <lineage>
        <taxon>Eukaryota</taxon>
        <taxon>Fungi</taxon>
        <taxon>Fungi incertae sedis</taxon>
        <taxon>Chytridiomycota</taxon>
        <taxon>Chytridiomycota incertae sedis</taxon>
        <taxon>Neocallimastigomycetes</taxon>
        <taxon>Neocallimastigales</taxon>
        <taxon>Neocallimastigaceae</taxon>
        <taxon>Anaeromyces</taxon>
    </lineage>
</organism>
<feature type="compositionally biased region" description="Polar residues" evidence="5">
    <location>
        <begin position="289"/>
        <end position="303"/>
    </location>
</feature>
<dbReference type="GO" id="GO:0003735">
    <property type="term" value="F:structural constituent of ribosome"/>
    <property type="evidence" value="ECO:0007669"/>
    <property type="project" value="InterPro"/>
</dbReference>
<dbReference type="Proteomes" id="UP000193944">
    <property type="component" value="Unassembled WGS sequence"/>
</dbReference>
<feature type="region of interest" description="Disordered" evidence="5">
    <location>
        <begin position="36"/>
        <end position="62"/>
    </location>
</feature>
<dbReference type="GO" id="GO:0022625">
    <property type="term" value="C:cytosolic large ribosomal subunit"/>
    <property type="evidence" value="ECO:0007669"/>
    <property type="project" value="TreeGrafter"/>
</dbReference>
<feature type="compositionally biased region" description="Basic and acidic residues" evidence="5">
    <location>
        <begin position="872"/>
        <end position="885"/>
    </location>
</feature>
<feature type="compositionally biased region" description="Polar residues" evidence="5">
    <location>
        <begin position="794"/>
        <end position="806"/>
    </location>
</feature>
<dbReference type="GO" id="GO:0006412">
    <property type="term" value="P:translation"/>
    <property type="evidence" value="ECO:0007669"/>
    <property type="project" value="InterPro"/>
</dbReference>
<accession>A0A1Y1WB37</accession>
<feature type="region of interest" description="Disordered" evidence="5">
    <location>
        <begin position="872"/>
        <end position="909"/>
    </location>
</feature>
<keyword evidence="7" id="KW-1185">Reference proteome</keyword>
<evidence type="ECO:0008006" key="8">
    <source>
        <dbReference type="Google" id="ProtNLM"/>
    </source>
</evidence>
<dbReference type="InterPro" id="IPR002675">
    <property type="entry name" value="Ribosomal_eL38"/>
</dbReference>
<feature type="region of interest" description="Disordered" evidence="5">
    <location>
        <begin position="1147"/>
        <end position="1179"/>
    </location>
</feature>
<comment type="caution">
    <text evidence="6">The sequence shown here is derived from an EMBL/GenBank/DDBJ whole genome shotgun (WGS) entry which is preliminary data.</text>
</comment>
<dbReference type="GO" id="GO:0022618">
    <property type="term" value="P:protein-RNA complex assembly"/>
    <property type="evidence" value="ECO:0007669"/>
    <property type="project" value="TreeGrafter"/>
</dbReference>
<dbReference type="STRING" id="1754192.A0A1Y1WB37"/>
<dbReference type="PANTHER" id="PTHR10965">
    <property type="entry name" value="60S RIBOSOMAL PROTEIN L38"/>
    <property type="match status" value="1"/>
</dbReference>
<dbReference type="PANTHER" id="PTHR10965:SF0">
    <property type="entry name" value="LARGE RIBOSOMAL SUBUNIT PROTEIN EL38"/>
    <property type="match status" value="1"/>
</dbReference>
<dbReference type="FunFam" id="3.30.720.90:FF:000001">
    <property type="entry name" value="60S ribosomal protein L38"/>
    <property type="match status" value="1"/>
</dbReference>
<feature type="compositionally biased region" description="Basic and acidic residues" evidence="5">
    <location>
        <begin position="1090"/>
        <end position="1108"/>
    </location>
</feature>
<protein>
    <recommendedName>
        <fullName evidence="8">Ribosomal protein L38e</fullName>
    </recommendedName>
</protein>
<feature type="compositionally biased region" description="Basic and acidic residues" evidence="5">
    <location>
        <begin position="892"/>
        <end position="902"/>
    </location>
</feature>
<name>A0A1Y1WB37_9FUNG</name>
<feature type="region of interest" description="Disordered" evidence="5">
    <location>
        <begin position="1013"/>
        <end position="1055"/>
    </location>
</feature>
<dbReference type="Gene3D" id="3.30.720.90">
    <property type="match status" value="1"/>
</dbReference>
<feature type="compositionally biased region" description="Polar residues" evidence="5">
    <location>
        <begin position="36"/>
        <end position="47"/>
    </location>
</feature>
<feature type="region of interest" description="Disordered" evidence="5">
    <location>
        <begin position="1199"/>
        <end position="1218"/>
    </location>
</feature>
<dbReference type="EMBL" id="MCFG01000412">
    <property type="protein sequence ID" value="ORX70374.1"/>
    <property type="molecule type" value="Genomic_DNA"/>
</dbReference>
<feature type="compositionally biased region" description="Low complexity" evidence="5">
    <location>
        <begin position="1154"/>
        <end position="1169"/>
    </location>
</feature>
<dbReference type="Pfam" id="PF01781">
    <property type="entry name" value="Ribosomal_L38e"/>
    <property type="match status" value="1"/>
</dbReference>
<dbReference type="InterPro" id="IPR038464">
    <property type="entry name" value="Ribosomal_eL38_sf"/>
</dbReference>
<evidence type="ECO:0000256" key="2">
    <source>
        <dbReference type="ARBA" id="ARBA00022980"/>
    </source>
</evidence>
<gene>
    <name evidence="6" type="ORF">BCR32DRAFT_297382</name>
</gene>
<proteinExistence type="inferred from homology"/>
<sequence>MAKEKCTSKLQSVTTELFNNYYEDASVTKRKIANNASSKVKGNSVSKQKAVLSSKPQKKVNNLKNQNGNKIIITNSLKQTASFLNNHQRYLQEFPTLGQSYKSQTVPKPQQQQLNKQSSKISNKSFAPKTYKSPATYTAKQTEELLRQFYALCQSYNAVTYFGNESYQTNTWSKNSNGQWISSSSAIALRNAPVVSRNKIQQSYSRQTSTKKQSIQQQMRQQPIRQINKQSEVNLNNEFSDICQCYDGMNYFGKSVYQNNTWSKNRSGNWVSSSTSFSVKNAPVVVRSSKMQQSSRKASSSRNQPVQQIRQQPVRQMNRQQYTVNLNSEFSDICQCYDGMNYFGKSVYQNNTWSKNRSGNWVSSSTSFSVKNAPVVVRSSKIQQSSRKVSSSRNQPVRQMSRQQYTVNLNSEFSDICQCYDGMNYFGKSVYQNNTWSKNRSGNWVSSSTSFSVKNAPVVVRSSKIQQSSRKVSSSRNQPVRQMSRQQYTVNFNSEFSDICQCYDGMNYFEKSVYQNNTWSKNRSGNWVSSSTSFSVKNAPVVVRSSKIQQSSRKASSSRNQPVRQMSRQQYTVNFNSEFSDICQCYDGMNYFGKSVYQNNTWSKNRSGNWVSSSTSFSVKNAPVVVRSSKIQQSSRKVSSSRNQPVRQMSRQQYIVNFNSEFSDICQCYDGMNYFGKSVYQNNTWSKNRSGNWVSSSTSFSVKNAPVVVRSSKIQQSSRKVSSSRNQPVRQMSRQQYIVNFNSEFSDLCQCYDGMNYFGKSSFQKNTWTINRSGKWVSSSTSFSMKNAPVVIRSSKQQQITRQASVKKQTTQQSRKLKKQQRSMPVVNSAITKEQQQMNQKSIVAQQNASLKLQSKVLKQFKEKQEQLEKKKKLEEQQKEMKQEQMRIQQKKNAERKLKEQQAAKQSIKKNVKQAQSIKKQQLQKNKIRNQKINAPVRKMTKGQEKKMRKRQHLINLVNKRIQELVAEKQQKQLFSQMVKQKAQQILEEKHEASIQKSMQNYKKTQSNKLLEKETYEKQQKSVQKKLAKQKMQIRNKINNKSSSLETQKSKQLKELKSKLTPEQFSKIQSILQQNNNNSKEQNARQLQSEQDKKNWQEQVRKMKERQQEIQQKQRRQSLIKKRFESIKRKLTPKQQINLMNNLKLKQQQKENKSNNSKVNNKKQQVVQKPTKKQTIMKQQKVNMNKNQVWTFVNNNKTQQKPIQKSKGTKQWKTVSSRPLNPSETMMFNKEFAELCNAFESTNYVTYSNYKTWSMNKSGKYVSNASIISARNAPRNTKGGLSKQLNFSGKSSVSMAQKNKPQQKFESFQFDFSFSHIFARRICIKMPKQIKEIKDFLTIARRKDAQSVKIKKNNRQTKFKVRCSKYLYTLVVNDQSKVKKLKQSLPPELKVINI</sequence>
<evidence type="ECO:0000256" key="5">
    <source>
        <dbReference type="SAM" id="MobiDB-lite"/>
    </source>
</evidence>
<evidence type="ECO:0000256" key="3">
    <source>
        <dbReference type="ARBA" id="ARBA00023274"/>
    </source>
</evidence>
<feature type="region of interest" description="Disordered" evidence="5">
    <location>
        <begin position="545"/>
        <end position="566"/>
    </location>
</feature>
<feature type="compositionally biased region" description="Polar residues" evidence="5">
    <location>
        <begin position="110"/>
        <end position="125"/>
    </location>
</feature>
<feature type="region of interest" description="Disordered" evidence="5">
    <location>
        <begin position="1076"/>
        <end position="1117"/>
    </location>
</feature>
<keyword evidence="3 4" id="KW-0687">Ribonucleoprotein</keyword>
<feature type="compositionally biased region" description="Polar residues" evidence="5">
    <location>
        <begin position="546"/>
        <end position="566"/>
    </location>
</feature>